<protein>
    <recommendedName>
        <fullName evidence="4">Glycosyltransferase RgtA/B/C/D-like domain-containing protein</fullName>
    </recommendedName>
</protein>
<dbReference type="Proteomes" id="UP000618931">
    <property type="component" value="Unassembled WGS sequence"/>
</dbReference>
<proteinExistence type="predicted"/>
<feature type="transmembrane region" description="Helical" evidence="1">
    <location>
        <begin position="338"/>
        <end position="361"/>
    </location>
</feature>
<feature type="transmembrane region" description="Helical" evidence="1">
    <location>
        <begin position="225"/>
        <end position="243"/>
    </location>
</feature>
<evidence type="ECO:0008006" key="4">
    <source>
        <dbReference type="Google" id="ProtNLM"/>
    </source>
</evidence>
<accession>A0ABS0I1B5</accession>
<keyword evidence="1" id="KW-1133">Transmembrane helix</keyword>
<dbReference type="EMBL" id="JADQDM010000002">
    <property type="protein sequence ID" value="MBF9220725.1"/>
    <property type="molecule type" value="Genomic_DNA"/>
</dbReference>
<evidence type="ECO:0000256" key="1">
    <source>
        <dbReference type="SAM" id="Phobius"/>
    </source>
</evidence>
<feature type="transmembrane region" description="Helical" evidence="1">
    <location>
        <begin position="121"/>
        <end position="140"/>
    </location>
</feature>
<gene>
    <name evidence="2" type="ORF">I2H31_06370</name>
</gene>
<keyword evidence="1" id="KW-0472">Membrane</keyword>
<name>A0ABS0I1B5_9BACT</name>
<keyword evidence="1" id="KW-0812">Transmembrane</keyword>
<dbReference type="RefSeq" id="WP_196292161.1">
    <property type="nucleotide sequence ID" value="NZ_JADQDM010000002.1"/>
</dbReference>
<feature type="transmembrane region" description="Helical" evidence="1">
    <location>
        <begin position="95"/>
        <end position="115"/>
    </location>
</feature>
<feature type="transmembrane region" description="Helical" evidence="1">
    <location>
        <begin position="255"/>
        <end position="276"/>
    </location>
</feature>
<feature type="transmembrane region" description="Helical" evidence="1">
    <location>
        <begin position="368"/>
        <end position="389"/>
    </location>
</feature>
<sequence>MRIVIALLLNGVLLAVLLPWVLRQWREAPTWARAMLAWGLGGRLLVGAWRGWRLADDADFISQQANSVTRMILAGPSHFWQALFTDEVGWRHQIITYYGMSNTLFMAKILAWVNLASMNSGWLNGVYLSLFSFVGCWQLAKTCLKLFPATPPAAATVAFVAWPTVVFWAAGVAKEPLLLGSGTWLVALYLQLLYGPDSSTTRARVATVVGLLVLAYVHFFMRYFFAAPLLGALVGLVVVRVFQQLGWARSRWAQVLVMVAVLAAGGWVATEVSVAFRLNKFTNQTMRIYAHSLEMSAAKAHIEYPALRPTAESFLRHSPEAALNAFTRPWLGESWQPLYVAAALENLVLVSLFATTFFAGWRRRWGHLPFGLVAALSIFCFVLAVLLGLSTPNFGSLNRYRSAVLPYLVFLLLQNDYAALALRRLGLERRSDDTLAESPPSVAAPATAAVPL</sequence>
<feature type="transmembrane region" description="Helical" evidence="1">
    <location>
        <begin position="177"/>
        <end position="194"/>
    </location>
</feature>
<feature type="transmembrane region" description="Helical" evidence="1">
    <location>
        <begin position="152"/>
        <end position="171"/>
    </location>
</feature>
<feature type="transmembrane region" description="Helical" evidence="1">
    <location>
        <begin position="404"/>
        <end position="422"/>
    </location>
</feature>
<comment type="caution">
    <text evidence="2">The sequence shown here is derived from an EMBL/GenBank/DDBJ whole genome shotgun (WGS) entry which is preliminary data.</text>
</comment>
<evidence type="ECO:0000313" key="2">
    <source>
        <dbReference type="EMBL" id="MBF9220725.1"/>
    </source>
</evidence>
<reference evidence="2 3" key="1">
    <citation type="submission" date="2020-11" db="EMBL/GenBank/DDBJ databases">
        <authorList>
            <person name="Kim M.K."/>
        </authorList>
    </citation>
    <scope>NUCLEOTIDE SEQUENCE [LARGE SCALE GENOMIC DNA]</scope>
    <source>
        <strain evidence="2 3">BT662</strain>
    </source>
</reference>
<organism evidence="2 3">
    <name type="scientific">Hymenobacter ruricola</name>
    <dbReference type="NCBI Taxonomy" id="2791023"/>
    <lineage>
        <taxon>Bacteria</taxon>
        <taxon>Pseudomonadati</taxon>
        <taxon>Bacteroidota</taxon>
        <taxon>Cytophagia</taxon>
        <taxon>Cytophagales</taxon>
        <taxon>Hymenobacteraceae</taxon>
        <taxon>Hymenobacter</taxon>
    </lineage>
</organism>
<evidence type="ECO:0000313" key="3">
    <source>
        <dbReference type="Proteomes" id="UP000618931"/>
    </source>
</evidence>
<keyword evidence="3" id="KW-1185">Reference proteome</keyword>